<proteinExistence type="predicted"/>
<dbReference type="InterPro" id="IPR036388">
    <property type="entry name" value="WH-like_DNA-bd_sf"/>
</dbReference>
<dbReference type="InterPro" id="IPR052526">
    <property type="entry name" value="HTH-type_Bedaq_tolerance"/>
</dbReference>
<dbReference type="PANTHER" id="PTHR39515">
    <property type="entry name" value="CONSERVED PROTEIN"/>
    <property type="match status" value="1"/>
</dbReference>
<feature type="domain" description="HTH marR-type" evidence="1">
    <location>
        <begin position="6"/>
        <end position="134"/>
    </location>
</feature>
<dbReference type="SUPFAM" id="SSF46785">
    <property type="entry name" value="Winged helix' DNA-binding domain"/>
    <property type="match status" value="1"/>
</dbReference>
<dbReference type="PANTHER" id="PTHR39515:SF2">
    <property type="entry name" value="HTH-TYPE TRANSCRIPTIONAL REGULATOR RV0880"/>
    <property type="match status" value="1"/>
</dbReference>
<keyword evidence="3" id="KW-1185">Reference proteome</keyword>
<dbReference type="InterPro" id="IPR000835">
    <property type="entry name" value="HTH_MarR-typ"/>
</dbReference>
<evidence type="ECO:0000259" key="1">
    <source>
        <dbReference type="PROSITE" id="PS50995"/>
    </source>
</evidence>
<dbReference type="SMART" id="SM00347">
    <property type="entry name" value="HTH_MARR"/>
    <property type="match status" value="1"/>
</dbReference>
<dbReference type="PROSITE" id="PS50995">
    <property type="entry name" value="HTH_MARR_2"/>
    <property type="match status" value="1"/>
</dbReference>
<name>A0ABY6NXS7_9NOCA</name>
<dbReference type="EMBL" id="CP110615">
    <property type="protein sequence ID" value="UZJ24204.1"/>
    <property type="molecule type" value="Genomic_DNA"/>
</dbReference>
<evidence type="ECO:0000313" key="3">
    <source>
        <dbReference type="Proteomes" id="UP001164965"/>
    </source>
</evidence>
<organism evidence="2 3">
    <name type="scientific">Rhodococcus antarcticus</name>
    <dbReference type="NCBI Taxonomy" id="2987751"/>
    <lineage>
        <taxon>Bacteria</taxon>
        <taxon>Bacillati</taxon>
        <taxon>Actinomycetota</taxon>
        <taxon>Actinomycetes</taxon>
        <taxon>Mycobacteriales</taxon>
        <taxon>Nocardiaceae</taxon>
        <taxon>Rhodococcus</taxon>
    </lineage>
</organism>
<protein>
    <submittedName>
        <fullName evidence="2">MarR family transcriptional regulator</fullName>
    </submittedName>
</protein>
<sequence>MDTDEVARLRIALARTARWLERQSTAGELSRTQLSVLGTVVRLGPLGLGRLAEIEGVHPTMLSRIVAKLDDAGLLHRTPDPADRRAAHVEVTDPGLELHLRMRAERTRLLVDRLADLSPEHRDRLLAALPAIEALAGPAGGTFPT</sequence>
<dbReference type="Pfam" id="PF01047">
    <property type="entry name" value="MarR"/>
    <property type="match status" value="1"/>
</dbReference>
<reference evidence="2" key="1">
    <citation type="submission" date="2022-10" db="EMBL/GenBank/DDBJ databases">
        <title>Rhodococcus sp.75.</title>
        <authorList>
            <person name="Sun M."/>
        </authorList>
    </citation>
    <scope>NUCLEOTIDE SEQUENCE</scope>
    <source>
        <strain evidence="2">75</strain>
    </source>
</reference>
<evidence type="ECO:0000313" key="2">
    <source>
        <dbReference type="EMBL" id="UZJ24204.1"/>
    </source>
</evidence>
<dbReference type="InterPro" id="IPR036390">
    <property type="entry name" value="WH_DNA-bd_sf"/>
</dbReference>
<gene>
    <name evidence="2" type="ORF">RHODO2019_13715</name>
</gene>
<dbReference type="RefSeq" id="WP_265382311.1">
    <property type="nucleotide sequence ID" value="NZ_CP110615.1"/>
</dbReference>
<dbReference type="Gene3D" id="1.10.10.10">
    <property type="entry name" value="Winged helix-like DNA-binding domain superfamily/Winged helix DNA-binding domain"/>
    <property type="match status" value="1"/>
</dbReference>
<dbReference type="Proteomes" id="UP001164965">
    <property type="component" value="Chromosome"/>
</dbReference>
<accession>A0ABY6NXS7</accession>